<dbReference type="EMBL" id="DTLS01000109">
    <property type="protein sequence ID" value="HGZ60327.1"/>
    <property type="molecule type" value="Genomic_DNA"/>
</dbReference>
<feature type="transmembrane region" description="Helical" evidence="1">
    <location>
        <begin position="12"/>
        <end position="36"/>
    </location>
</feature>
<keyword evidence="1" id="KW-1133">Transmembrane helix</keyword>
<evidence type="ECO:0000313" key="2">
    <source>
        <dbReference type="EMBL" id="HGZ60327.1"/>
    </source>
</evidence>
<protein>
    <submittedName>
        <fullName evidence="2">Uncharacterized protein</fullName>
    </submittedName>
</protein>
<feature type="transmembrane region" description="Helical" evidence="1">
    <location>
        <begin position="42"/>
        <end position="64"/>
    </location>
</feature>
<evidence type="ECO:0000256" key="1">
    <source>
        <dbReference type="SAM" id="Phobius"/>
    </source>
</evidence>
<reference evidence="2" key="1">
    <citation type="journal article" date="2020" name="mSystems">
        <title>Genome- and Community-Level Interaction Insights into Carbon Utilization and Element Cycling Functions of Hydrothermarchaeota in Hydrothermal Sediment.</title>
        <authorList>
            <person name="Zhou Z."/>
            <person name="Liu Y."/>
            <person name="Xu W."/>
            <person name="Pan J."/>
            <person name="Luo Z.H."/>
            <person name="Li M."/>
        </authorList>
    </citation>
    <scope>NUCLEOTIDE SEQUENCE [LARGE SCALE GENOMIC DNA]</scope>
    <source>
        <strain evidence="2">SpSt-885</strain>
    </source>
</reference>
<comment type="caution">
    <text evidence="2">The sequence shown here is derived from an EMBL/GenBank/DDBJ whole genome shotgun (WGS) entry which is preliminary data.</text>
</comment>
<name>A0A7J3SLC4_9CREN</name>
<organism evidence="2">
    <name type="scientific">Fervidicoccus fontis</name>
    <dbReference type="NCBI Taxonomy" id="683846"/>
    <lineage>
        <taxon>Archaea</taxon>
        <taxon>Thermoproteota</taxon>
        <taxon>Thermoprotei</taxon>
        <taxon>Fervidicoccales</taxon>
        <taxon>Fervidicoccaceae</taxon>
        <taxon>Fervidicoccus</taxon>
    </lineage>
</organism>
<proteinExistence type="predicted"/>
<dbReference type="AlphaFoldDB" id="A0A7J3SLC4"/>
<keyword evidence="1" id="KW-0812">Transmembrane</keyword>
<sequence>MSRKEVKNQLKRFFLYQIPFFAIGLFLIVLGSIFGVEKNQGLVLFIAGATVLVLSPSISLYILVKIRKKKSNDDSSS</sequence>
<keyword evidence="1" id="KW-0472">Membrane</keyword>
<accession>A0A7J3SLC4</accession>
<gene>
    <name evidence="2" type="ORF">ENW83_03870</name>
</gene>